<sequence>MSHIHRIQWFDQQIRQLAYPNSSKLAEQFEISRRQAQRDIEYLTESLRAPLRYVAKQRGYIYEDNSFVLPHLYITDEEQRVLKYLAYRYSHYDYENAQSIRKVGSLLERFTEQPLTNRELKLPVFEVNAHRIQMMEMLEQAILARRVVHVLYRNGQDTPQELYLCPQQLSRRVEEDYLVAAVEGDGRSEYFSLSGIRQLTLTGRVFIPGEDDPAAPAEQARPLKPFTARIRMNGVPQDSSWGGYRLRAAAEEVYEVDFYDTSAFIAQLLQAEWSALLSPKWLKDKLRSICEAAVRRLDEQENEQ</sequence>
<evidence type="ECO:0000259" key="1">
    <source>
        <dbReference type="Pfam" id="PF13280"/>
    </source>
</evidence>
<dbReference type="InterPro" id="IPR051534">
    <property type="entry name" value="CBASS_pafABC_assoc_protein"/>
</dbReference>
<dbReference type="PANTHER" id="PTHR34580:SF3">
    <property type="entry name" value="PROTEIN PAFB"/>
    <property type="match status" value="1"/>
</dbReference>
<protein>
    <submittedName>
        <fullName evidence="2">Helix-turn-helix transcriptional regulator</fullName>
    </submittedName>
</protein>
<dbReference type="PANTHER" id="PTHR34580">
    <property type="match status" value="1"/>
</dbReference>
<dbReference type="Proteomes" id="UP001597448">
    <property type="component" value="Unassembled WGS sequence"/>
</dbReference>
<dbReference type="EMBL" id="JBHUKY010000021">
    <property type="protein sequence ID" value="MFD2410366.1"/>
    <property type="molecule type" value="Genomic_DNA"/>
</dbReference>
<comment type="caution">
    <text evidence="2">The sequence shown here is derived from an EMBL/GenBank/DDBJ whole genome shotgun (WGS) entry which is preliminary data.</text>
</comment>
<organism evidence="2 3">
    <name type="scientific">Paenibacillus rhizoplanae</name>
    <dbReference type="NCBI Taxonomy" id="1917181"/>
    <lineage>
        <taxon>Bacteria</taxon>
        <taxon>Bacillati</taxon>
        <taxon>Bacillota</taxon>
        <taxon>Bacilli</taxon>
        <taxon>Bacillales</taxon>
        <taxon>Paenibacillaceae</taxon>
        <taxon>Paenibacillus</taxon>
    </lineage>
</organism>
<gene>
    <name evidence="2" type="ORF">ACFSX3_10825</name>
</gene>
<accession>A0ABW5F8M6</accession>
<feature type="domain" description="WYL" evidence="1">
    <location>
        <begin position="135"/>
        <end position="200"/>
    </location>
</feature>
<keyword evidence="3" id="KW-1185">Reference proteome</keyword>
<name>A0ABW5F8M6_9BACL</name>
<reference evidence="3" key="1">
    <citation type="journal article" date="2019" name="Int. J. Syst. Evol. Microbiol.">
        <title>The Global Catalogue of Microorganisms (GCM) 10K type strain sequencing project: providing services to taxonomists for standard genome sequencing and annotation.</title>
        <authorList>
            <consortium name="The Broad Institute Genomics Platform"/>
            <consortium name="The Broad Institute Genome Sequencing Center for Infectious Disease"/>
            <person name="Wu L."/>
            <person name="Ma J."/>
        </authorList>
    </citation>
    <scope>NUCLEOTIDE SEQUENCE [LARGE SCALE GENOMIC DNA]</scope>
    <source>
        <strain evidence="3">CCM 8725</strain>
    </source>
</reference>
<proteinExistence type="predicted"/>
<dbReference type="InterPro" id="IPR026881">
    <property type="entry name" value="WYL_dom"/>
</dbReference>
<dbReference type="Pfam" id="PF13280">
    <property type="entry name" value="WYL"/>
    <property type="match status" value="1"/>
</dbReference>
<evidence type="ECO:0000313" key="3">
    <source>
        <dbReference type="Proteomes" id="UP001597448"/>
    </source>
</evidence>
<dbReference type="RefSeq" id="WP_209985538.1">
    <property type="nucleotide sequence ID" value="NZ_JBHUKY010000021.1"/>
</dbReference>
<evidence type="ECO:0000313" key="2">
    <source>
        <dbReference type="EMBL" id="MFD2410366.1"/>
    </source>
</evidence>